<proteinExistence type="inferred from homology"/>
<evidence type="ECO:0000256" key="4">
    <source>
        <dbReference type="ARBA" id="ARBA00023136"/>
    </source>
</evidence>
<dbReference type="Gene3D" id="2.60.120.40">
    <property type="match status" value="1"/>
</dbReference>
<dbReference type="PROSITE" id="PS50049">
    <property type="entry name" value="THD_2"/>
    <property type="match status" value="1"/>
</dbReference>
<dbReference type="InterPro" id="IPR006052">
    <property type="entry name" value="TNF_dom"/>
</dbReference>
<dbReference type="PANTHER" id="PTHR11471:SF34">
    <property type="entry name" value="TUMOR NECROSIS FACTOR LIGAND SUPERFAMILY MEMBER 14"/>
    <property type="match status" value="1"/>
</dbReference>
<feature type="non-terminal residue" evidence="6">
    <location>
        <position position="152"/>
    </location>
</feature>
<sequence>DFQDGPPKPSAHVTGLPVVDISPDVSLQWDYRRGLAFLHEVEYKDGSLVCSKTGLYFIYSKLQLGLTKCPKNAENSIFTHRVFKRHSTWNITIMDNIKNFCDTQGSSVWRGSSFVSGSFMLERGDEVYISMSHKHLIRVQGDTDTFFGMFMV</sequence>
<dbReference type="AlphaFoldDB" id="A0A8J6JQB4"/>
<keyword evidence="7" id="KW-1185">Reference proteome</keyword>
<evidence type="ECO:0000313" key="6">
    <source>
        <dbReference type="EMBL" id="KAG9467795.1"/>
    </source>
</evidence>
<dbReference type="SMART" id="SM00207">
    <property type="entry name" value="TNF"/>
    <property type="match status" value="1"/>
</dbReference>
<keyword evidence="4" id="KW-0472">Membrane</keyword>
<dbReference type="GO" id="GO:0005125">
    <property type="term" value="F:cytokine activity"/>
    <property type="evidence" value="ECO:0007669"/>
    <property type="project" value="UniProtKB-KW"/>
</dbReference>
<evidence type="ECO:0000259" key="5">
    <source>
        <dbReference type="PROSITE" id="PS50049"/>
    </source>
</evidence>
<dbReference type="Proteomes" id="UP000770717">
    <property type="component" value="Unassembled WGS sequence"/>
</dbReference>
<reference evidence="6" key="1">
    <citation type="thesis" date="2020" institute="ProQuest LLC" country="789 East Eisenhower Parkway, Ann Arbor, MI, USA">
        <title>Comparative Genomics and Chromosome Evolution.</title>
        <authorList>
            <person name="Mudd A.B."/>
        </authorList>
    </citation>
    <scope>NUCLEOTIDE SEQUENCE</scope>
    <source>
        <strain evidence="6">HN-11 Male</strain>
        <tissue evidence="6">Kidney and liver</tissue>
    </source>
</reference>
<dbReference type="InterPro" id="IPR008983">
    <property type="entry name" value="Tumour_necrosis_fac-like_dom"/>
</dbReference>
<dbReference type="OrthoDB" id="6116320at2759"/>
<feature type="domain" description="THD" evidence="5">
    <location>
        <begin position="9"/>
        <end position="152"/>
    </location>
</feature>
<dbReference type="GO" id="GO:0016020">
    <property type="term" value="C:membrane"/>
    <property type="evidence" value="ECO:0007669"/>
    <property type="project" value="UniProtKB-SubCell"/>
</dbReference>
<evidence type="ECO:0000256" key="1">
    <source>
        <dbReference type="ARBA" id="ARBA00004370"/>
    </source>
</evidence>
<dbReference type="SUPFAM" id="SSF49842">
    <property type="entry name" value="TNF-like"/>
    <property type="match status" value="1"/>
</dbReference>
<dbReference type="PANTHER" id="PTHR11471">
    <property type="entry name" value="TUMOR NECROSIS FACTOR FAMILY MEMBER"/>
    <property type="match status" value="1"/>
</dbReference>
<protein>
    <recommendedName>
        <fullName evidence="5">THD domain-containing protein</fullName>
    </recommendedName>
</protein>
<dbReference type="GO" id="GO:0005615">
    <property type="term" value="C:extracellular space"/>
    <property type="evidence" value="ECO:0007669"/>
    <property type="project" value="UniProtKB-KW"/>
</dbReference>
<dbReference type="EMBL" id="WNTK01001192">
    <property type="protein sequence ID" value="KAG9467795.1"/>
    <property type="molecule type" value="Genomic_DNA"/>
</dbReference>
<comment type="subcellular location">
    <subcellularLocation>
        <location evidence="1">Membrane</location>
    </subcellularLocation>
</comment>
<evidence type="ECO:0000256" key="2">
    <source>
        <dbReference type="ARBA" id="ARBA00008670"/>
    </source>
</evidence>
<dbReference type="GO" id="GO:0005164">
    <property type="term" value="F:tumor necrosis factor receptor binding"/>
    <property type="evidence" value="ECO:0007669"/>
    <property type="project" value="InterPro"/>
</dbReference>
<comment type="caution">
    <text evidence="6">The sequence shown here is derived from an EMBL/GenBank/DDBJ whole genome shotgun (WGS) entry which is preliminary data.</text>
</comment>
<feature type="non-terminal residue" evidence="6">
    <location>
        <position position="1"/>
    </location>
</feature>
<dbReference type="Pfam" id="PF00229">
    <property type="entry name" value="TNF"/>
    <property type="match status" value="1"/>
</dbReference>
<evidence type="ECO:0000256" key="3">
    <source>
        <dbReference type="ARBA" id="ARBA00022514"/>
    </source>
</evidence>
<accession>A0A8J6JQB4</accession>
<gene>
    <name evidence="6" type="ORF">GDO78_014280</name>
</gene>
<dbReference type="GO" id="GO:0006955">
    <property type="term" value="P:immune response"/>
    <property type="evidence" value="ECO:0007669"/>
    <property type="project" value="InterPro"/>
</dbReference>
<organism evidence="6 7">
    <name type="scientific">Eleutherodactylus coqui</name>
    <name type="common">Puerto Rican coqui</name>
    <dbReference type="NCBI Taxonomy" id="57060"/>
    <lineage>
        <taxon>Eukaryota</taxon>
        <taxon>Metazoa</taxon>
        <taxon>Chordata</taxon>
        <taxon>Craniata</taxon>
        <taxon>Vertebrata</taxon>
        <taxon>Euteleostomi</taxon>
        <taxon>Amphibia</taxon>
        <taxon>Batrachia</taxon>
        <taxon>Anura</taxon>
        <taxon>Neobatrachia</taxon>
        <taxon>Hyloidea</taxon>
        <taxon>Eleutherodactylidae</taxon>
        <taxon>Eleutherodactylinae</taxon>
        <taxon>Eleutherodactylus</taxon>
        <taxon>Eleutherodactylus</taxon>
    </lineage>
</organism>
<name>A0A8J6JQB4_ELECQ</name>
<evidence type="ECO:0000313" key="7">
    <source>
        <dbReference type="Proteomes" id="UP000770717"/>
    </source>
</evidence>
<comment type="similarity">
    <text evidence="2">Belongs to the tumor necrosis factor family.</text>
</comment>
<keyword evidence="3" id="KW-0202">Cytokine</keyword>